<evidence type="ECO:0000313" key="2">
    <source>
        <dbReference type="Proteomes" id="UP000008142"/>
    </source>
</evidence>
<accession>F0U5Q2</accession>
<sequence>MHRTGQTLTLCPKAHLQDFATSYERNEKTSFLSKLFLDQLLEERKAIHSSPSMNAISNIFRSGHDLDVDRQVYHLKTALYHMKERNSIPTLMDPANALENRSFKRSKKC</sequence>
<organism evidence="2">
    <name type="scientific">Ajellomyces capsulatus (strain H88)</name>
    <name type="common">Darling's disease fungus</name>
    <name type="synonym">Histoplasma capsulatum</name>
    <dbReference type="NCBI Taxonomy" id="544711"/>
    <lineage>
        <taxon>Eukaryota</taxon>
        <taxon>Fungi</taxon>
        <taxon>Dikarya</taxon>
        <taxon>Ascomycota</taxon>
        <taxon>Pezizomycotina</taxon>
        <taxon>Eurotiomycetes</taxon>
        <taxon>Eurotiomycetidae</taxon>
        <taxon>Onygenales</taxon>
        <taxon>Ajellomycetaceae</taxon>
        <taxon>Histoplasma</taxon>
    </lineage>
</organism>
<dbReference type="HOGENOM" id="CLU_144897_0_0_1"/>
<dbReference type="AlphaFoldDB" id="F0U5Q2"/>
<proteinExistence type="predicted"/>
<protein>
    <submittedName>
        <fullName evidence="1">Predicted protein</fullName>
    </submittedName>
</protein>
<name>F0U5Q2_AJEC8</name>
<gene>
    <name evidence="1" type="ORF">HCEG_00709</name>
</gene>
<reference evidence="2" key="1">
    <citation type="submission" date="2008-07" db="EMBL/GenBank/DDBJ databases">
        <title>Annotation of Ajellomyces capsulatus strain H88.</title>
        <authorList>
            <person name="Champion M."/>
            <person name="Cuomo C."/>
            <person name="Ma L.-J."/>
            <person name="Henn M.R."/>
            <person name="Sil A."/>
            <person name="Goldman B."/>
            <person name="Young S.K."/>
            <person name="Kodira C.D."/>
            <person name="Zeng Q."/>
            <person name="Koehrsen M."/>
            <person name="Alvarado L."/>
            <person name="Berlin A."/>
            <person name="Borenstein D."/>
            <person name="Chen Z."/>
            <person name="Engels R."/>
            <person name="Freedman E."/>
            <person name="Gellesch M."/>
            <person name="Goldberg J."/>
            <person name="Griggs A."/>
            <person name="Gujja S."/>
            <person name="Heiman D."/>
            <person name="Hepburn T."/>
            <person name="Howarth C."/>
            <person name="Jen D."/>
            <person name="Larson L."/>
            <person name="Lewis B."/>
            <person name="Mehta T."/>
            <person name="Park D."/>
            <person name="Pearson M."/>
            <person name="Roberts A."/>
            <person name="Saif S."/>
            <person name="Shea T."/>
            <person name="Shenoy N."/>
            <person name="Sisk P."/>
            <person name="Stolte C."/>
            <person name="Sykes S."/>
            <person name="Walk T."/>
            <person name="White J."/>
            <person name="Yandava C."/>
            <person name="Klein B."/>
            <person name="McEwen J.G."/>
            <person name="Puccia R."/>
            <person name="Goldman G.H."/>
            <person name="Felipe M.S."/>
            <person name="Nino-Vega G."/>
            <person name="San-Blas G."/>
            <person name="Taylor J."/>
            <person name="Mendoza L."/>
            <person name="Galagan J."/>
            <person name="Nusbaum C."/>
            <person name="Birren B."/>
        </authorList>
    </citation>
    <scope>NUCLEOTIDE SEQUENCE [LARGE SCALE GENOMIC DNA]</scope>
    <source>
        <strain evidence="2">H88</strain>
    </source>
</reference>
<dbReference type="EMBL" id="DS990636">
    <property type="protein sequence ID" value="EGC41347.1"/>
    <property type="molecule type" value="Genomic_DNA"/>
</dbReference>
<dbReference type="OMA" id="YHMKERN"/>
<evidence type="ECO:0000313" key="1">
    <source>
        <dbReference type="EMBL" id="EGC41347.1"/>
    </source>
</evidence>
<dbReference type="Proteomes" id="UP000008142">
    <property type="component" value="Unassembled WGS sequence"/>
</dbReference>